<dbReference type="PANTHER" id="PTHR12436:SF4">
    <property type="entry name" value="LEUKOCYTE RECEPTOR CLUSTER MEMBER 8"/>
    <property type="match status" value="1"/>
</dbReference>
<evidence type="ECO:0000259" key="2">
    <source>
        <dbReference type="Pfam" id="PF03399"/>
    </source>
</evidence>
<dbReference type="InterPro" id="IPR005062">
    <property type="entry name" value="SAC3/GANP/THP3_conserved"/>
</dbReference>
<dbReference type="OrthoDB" id="199574at2759"/>
<dbReference type="EMBL" id="KV744810">
    <property type="protein sequence ID" value="OCK86037.1"/>
    <property type="molecule type" value="Genomic_DNA"/>
</dbReference>
<dbReference type="Gene3D" id="1.25.40.990">
    <property type="match status" value="1"/>
</dbReference>
<dbReference type="Pfam" id="PF03399">
    <property type="entry name" value="SAC3_GANP"/>
    <property type="match status" value="1"/>
</dbReference>
<organism evidence="3 4">
    <name type="scientific">Lepidopterella palustris CBS 459.81</name>
    <dbReference type="NCBI Taxonomy" id="1314670"/>
    <lineage>
        <taxon>Eukaryota</taxon>
        <taxon>Fungi</taxon>
        <taxon>Dikarya</taxon>
        <taxon>Ascomycota</taxon>
        <taxon>Pezizomycotina</taxon>
        <taxon>Dothideomycetes</taxon>
        <taxon>Pleosporomycetidae</taxon>
        <taxon>Mytilinidiales</taxon>
        <taxon>Argynnaceae</taxon>
        <taxon>Lepidopterella</taxon>
    </lineage>
</organism>
<sequence>MSIPAVPWRQQAPPPAYHTVPTQRTLVKPEPKMAAPVSNPPRKVAWPQSVRDYVQRSFAPEAFVQGIDRAEMERKLKDIINEAAEDKALNDVDWENHPLPQEIILQERKAALAVDENRMAWINGSAYDQATPVNGHTNLSSLSPSPKKRKSPDIPLSEHADDALPPWRKTNNHNVFEARITYANQGQADRVDKRQRKNKDKDNFIAQGSSKFSQAELEKRKARFQAPKSGNQSTPPWIPSRVDSDNEFSAGPVVGTCQELEKKYFRLTAPPKPETVRPLVVLEQTLELLKKKWRQENNYGYICDQFKSLRQDLTVQHIKNAFTVNVYEIHARIALEKGDLGEYNQCQTQLRALYSQNLGGNPAEFLAYRILYFIHTCNRTDMNDVLADLTPADKSQHAVQHALKVRSALAMGNYHRFFQLYLDAPNMGSYLMDMFIDRERLAALANICKAYKPDVKIRFLTEELGFESDPECIEFLTVHHAGDFLEQKSEPDGKLTLRMLTSKAGPLFDTLRSAAFSKVDIKGQI</sequence>
<reference evidence="3 4" key="1">
    <citation type="journal article" date="2016" name="Nat. Commun.">
        <title>Ectomycorrhizal ecology is imprinted in the genome of the dominant symbiotic fungus Cenococcum geophilum.</title>
        <authorList>
            <consortium name="DOE Joint Genome Institute"/>
            <person name="Peter M."/>
            <person name="Kohler A."/>
            <person name="Ohm R.A."/>
            <person name="Kuo A."/>
            <person name="Krutzmann J."/>
            <person name="Morin E."/>
            <person name="Arend M."/>
            <person name="Barry K.W."/>
            <person name="Binder M."/>
            <person name="Choi C."/>
            <person name="Clum A."/>
            <person name="Copeland A."/>
            <person name="Grisel N."/>
            <person name="Haridas S."/>
            <person name="Kipfer T."/>
            <person name="LaButti K."/>
            <person name="Lindquist E."/>
            <person name="Lipzen A."/>
            <person name="Maire R."/>
            <person name="Meier B."/>
            <person name="Mihaltcheva S."/>
            <person name="Molinier V."/>
            <person name="Murat C."/>
            <person name="Poggeler S."/>
            <person name="Quandt C.A."/>
            <person name="Sperisen C."/>
            <person name="Tritt A."/>
            <person name="Tisserant E."/>
            <person name="Crous P.W."/>
            <person name="Henrissat B."/>
            <person name="Nehls U."/>
            <person name="Egli S."/>
            <person name="Spatafora J.W."/>
            <person name="Grigoriev I.V."/>
            <person name="Martin F.M."/>
        </authorList>
    </citation>
    <scope>NUCLEOTIDE SEQUENCE [LARGE SCALE GENOMIC DNA]</scope>
    <source>
        <strain evidence="3 4">CBS 459.81</strain>
    </source>
</reference>
<dbReference type="Proteomes" id="UP000250266">
    <property type="component" value="Unassembled WGS sequence"/>
</dbReference>
<feature type="region of interest" description="Disordered" evidence="1">
    <location>
        <begin position="128"/>
        <end position="169"/>
    </location>
</feature>
<proteinExistence type="predicted"/>
<evidence type="ECO:0000313" key="3">
    <source>
        <dbReference type="EMBL" id="OCK86037.1"/>
    </source>
</evidence>
<evidence type="ECO:0000313" key="4">
    <source>
        <dbReference type="Proteomes" id="UP000250266"/>
    </source>
</evidence>
<dbReference type="InterPro" id="IPR045107">
    <property type="entry name" value="SAC3/GANP/THP3"/>
</dbReference>
<protein>
    <recommendedName>
        <fullName evidence="2">SAC3/GANP/THP3 conserved domain-containing protein</fullName>
    </recommendedName>
</protein>
<accession>A0A8E2EL26</accession>
<dbReference type="FunFam" id="1.25.40.990:FF:000006">
    <property type="entry name" value="Putative SAC3/GANP domain protein"/>
    <property type="match status" value="1"/>
</dbReference>
<gene>
    <name evidence="3" type="ORF">K432DRAFT_388149</name>
</gene>
<feature type="compositionally biased region" description="Polar residues" evidence="1">
    <location>
        <begin position="128"/>
        <end position="138"/>
    </location>
</feature>
<feature type="domain" description="SAC3/GANP/THP3 conserved" evidence="2">
    <location>
        <begin position="262"/>
        <end position="479"/>
    </location>
</feature>
<keyword evidence="4" id="KW-1185">Reference proteome</keyword>
<feature type="region of interest" description="Disordered" evidence="1">
    <location>
        <begin position="186"/>
        <end position="240"/>
    </location>
</feature>
<dbReference type="PANTHER" id="PTHR12436">
    <property type="entry name" value="80 KDA MCM3-ASSOCIATED PROTEIN"/>
    <property type="match status" value="1"/>
</dbReference>
<dbReference type="AlphaFoldDB" id="A0A8E2EL26"/>
<name>A0A8E2EL26_9PEZI</name>
<evidence type="ECO:0000256" key="1">
    <source>
        <dbReference type="SAM" id="MobiDB-lite"/>
    </source>
</evidence>
<dbReference type="GO" id="GO:0005634">
    <property type="term" value="C:nucleus"/>
    <property type="evidence" value="ECO:0007669"/>
    <property type="project" value="TreeGrafter"/>
</dbReference>